<organism evidence="6 7">
    <name type="scientific">Nocardioides endophyticus</name>
    <dbReference type="NCBI Taxonomy" id="1353775"/>
    <lineage>
        <taxon>Bacteria</taxon>
        <taxon>Bacillati</taxon>
        <taxon>Actinomycetota</taxon>
        <taxon>Actinomycetes</taxon>
        <taxon>Propionibacteriales</taxon>
        <taxon>Nocardioidaceae</taxon>
        <taxon>Nocardioides</taxon>
    </lineage>
</organism>
<dbReference type="Pfam" id="PF00356">
    <property type="entry name" value="LacI"/>
    <property type="match status" value="1"/>
</dbReference>
<keyword evidence="1" id="KW-0678">Repressor</keyword>
<dbReference type="InterPro" id="IPR010982">
    <property type="entry name" value="Lambda_DNA-bd_dom_sf"/>
</dbReference>
<evidence type="ECO:0000259" key="5">
    <source>
        <dbReference type="PROSITE" id="PS50932"/>
    </source>
</evidence>
<evidence type="ECO:0000256" key="3">
    <source>
        <dbReference type="ARBA" id="ARBA00023125"/>
    </source>
</evidence>
<sequence length="334" mass="36143">MATIVEVARLARVSTSTVSHVLNDTRNVEPATRKKVLDAIEKTGYRQDAVARAMRRSKTDSIGLVVSDAGEPAFAEMVHGVEHAAAVQGLTLVLANSSEDTDRETRAVRTLLARRVDGLILARCPVSSTEVEETMSSQGPPVVLLDRVFDGAPCDQVGADNRESMRRLSAHLLDRGHRSFVVVAGDTRVPTLIERLAGFRDAVLGIEAESSVVLEGTDNDTIKRGLRHALADGRSTCVIAASSPLAVAALECMRDAEVSVPRDIAFATFDGFNHSDLFQPSITTVRQPAFEMGAAAVGMLMERLAAPQTSPRITRLQQRLELRSSSEGYVFRRP</sequence>
<evidence type="ECO:0000313" key="6">
    <source>
        <dbReference type="EMBL" id="GAA4742098.1"/>
    </source>
</evidence>
<feature type="domain" description="HTH lacI-type" evidence="5">
    <location>
        <begin position="2"/>
        <end position="56"/>
    </location>
</feature>
<evidence type="ECO:0000313" key="7">
    <source>
        <dbReference type="Proteomes" id="UP001499882"/>
    </source>
</evidence>
<protein>
    <submittedName>
        <fullName evidence="6">LacI family DNA-binding transcriptional regulator</fullName>
    </submittedName>
</protein>
<dbReference type="SUPFAM" id="SSF53822">
    <property type="entry name" value="Periplasmic binding protein-like I"/>
    <property type="match status" value="1"/>
</dbReference>
<dbReference type="SUPFAM" id="SSF47413">
    <property type="entry name" value="lambda repressor-like DNA-binding domains"/>
    <property type="match status" value="1"/>
</dbReference>
<dbReference type="PROSITE" id="PS50932">
    <property type="entry name" value="HTH_LACI_2"/>
    <property type="match status" value="1"/>
</dbReference>
<keyword evidence="2" id="KW-0805">Transcription regulation</keyword>
<dbReference type="EMBL" id="BAABKN010000015">
    <property type="protein sequence ID" value="GAA4742098.1"/>
    <property type="molecule type" value="Genomic_DNA"/>
</dbReference>
<dbReference type="CDD" id="cd01392">
    <property type="entry name" value="HTH_LacI"/>
    <property type="match status" value="1"/>
</dbReference>
<evidence type="ECO:0000256" key="1">
    <source>
        <dbReference type="ARBA" id="ARBA00022491"/>
    </source>
</evidence>
<reference evidence="7" key="1">
    <citation type="journal article" date="2019" name="Int. J. Syst. Evol. Microbiol.">
        <title>The Global Catalogue of Microorganisms (GCM) 10K type strain sequencing project: providing services to taxonomists for standard genome sequencing and annotation.</title>
        <authorList>
            <consortium name="The Broad Institute Genomics Platform"/>
            <consortium name="The Broad Institute Genome Sequencing Center for Infectious Disease"/>
            <person name="Wu L."/>
            <person name="Ma J."/>
        </authorList>
    </citation>
    <scope>NUCLEOTIDE SEQUENCE [LARGE SCALE GENOMIC DNA]</scope>
    <source>
        <strain evidence="7">JCM 18532</strain>
    </source>
</reference>
<dbReference type="Pfam" id="PF00532">
    <property type="entry name" value="Peripla_BP_1"/>
    <property type="match status" value="1"/>
</dbReference>
<dbReference type="InterPro" id="IPR000843">
    <property type="entry name" value="HTH_LacI"/>
</dbReference>
<evidence type="ECO:0000256" key="4">
    <source>
        <dbReference type="ARBA" id="ARBA00023163"/>
    </source>
</evidence>
<dbReference type="RefSeq" id="WP_345527474.1">
    <property type="nucleotide sequence ID" value="NZ_BAABKN010000015.1"/>
</dbReference>
<keyword evidence="3 6" id="KW-0238">DNA-binding</keyword>
<dbReference type="PANTHER" id="PTHR30146">
    <property type="entry name" value="LACI-RELATED TRANSCRIPTIONAL REPRESSOR"/>
    <property type="match status" value="1"/>
</dbReference>
<dbReference type="PROSITE" id="PS00356">
    <property type="entry name" value="HTH_LACI_1"/>
    <property type="match status" value="1"/>
</dbReference>
<dbReference type="CDD" id="cd06267">
    <property type="entry name" value="PBP1_LacI_sugar_binding-like"/>
    <property type="match status" value="1"/>
</dbReference>
<dbReference type="GO" id="GO:0003677">
    <property type="term" value="F:DNA binding"/>
    <property type="evidence" value="ECO:0007669"/>
    <property type="project" value="UniProtKB-KW"/>
</dbReference>
<dbReference type="InterPro" id="IPR001761">
    <property type="entry name" value="Peripla_BP/Lac1_sug-bd_dom"/>
</dbReference>
<dbReference type="PANTHER" id="PTHR30146:SF148">
    <property type="entry name" value="HTH-TYPE TRANSCRIPTIONAL REPRESSOR PURR-RELATED"/>
    <property type="match status" value="1"/>
</dbReference>
<evidence type="ECO:0000256" key="2">
    <source>
        <dbReference type="ARBA" id="ARBA00023015"/>
    </source>
</evidence>
<gene>
    <name evidence="6" type="ORF">GCM10023350_28580</name>
</gene>
<dbReference type="Gene3D" id="3.40.50.2300">
    <property type="match status" value="2"/>
</dbReference>
<dbReference type="Gene3D" id="1.10.260.40">
    <property type="entry name" value="lambda repressor-like DNA-binding domains"/>
    <property type="match status" value="1"/>
</dbReference>
<proteinExistence type="predicted"/>
<dbReference type="InterPro" id="IPR028082">
    <property type="entry name" value="Peripla_BP_I"/>
</dbReference>
<dbReference type="SMART" id="SM00354">
    <property type="entry name" value="HTH_LACI"/>
    <property type="match status" value="1"/>
</dbReference>
<keyword evidence="7" id="KW-1185">Reference proteome</keyword>
<accession>A0ABP8YZN9</accession>
<dbReference type="Proteomes" id="UP001499882">
    <property type="component" value="Unassembled WGS sequence"/>
</dbReference>
<name>A0ABP8YZN9_9ACTN</name>
<keyword evidence="4" id="KW-0804">Transcription</keyword>
<comment type="caution">
    <text evidence="6">The sequence shown here is derived from an EMBL/GenBank/DDBJ whole genome shotgun (WGS) entry which is preliminary data.</text>
</comment>